<dbReference type="EMBL" id="WUUL01000008">
    <property type="protein sequence ID" value="MXQ54587.1"/>
    <property type="molecule type" value="Genomic_DNA"/>
</dbReference>
<evidence type="ECO:0000256" key="3">
    <source>
        <dbReference type="ARBA" id="ARBA00022801"/>
    </source>
</evidence>
<dbReference type="PIRSF" id="PIRSF005520">
    <property type="entry name" value="UCP005520"/>
    <property type="match status" value="1"/>
</dbReference>
<evidence type="ECO:0000313" key="6">
    <source>
        <dbReference type="EMBL" id="MXQ54587.1"/>
    </source>
</evidence>
<protein>
    <recommendedName>
        <fullName evidence="4">Mini-ribonuclease 3</fullName>
        <shortName evidence="4">Mini-3</shortName>
        <shortName evidence="4">Mini-RNase 3</shortName>
        <ecNumber evidence="4">3.1.26.-</ecNumber>
    </recommendedName>
    <alternativeName>
        <fullName evidence="4">Mini-RNase III</fullName>
        <shortName evidence="4">Mini-III</shortName>
    </alternativeName>
</protein>
<organism evidence="6 7">
    <name type="scientific">Shimazuella alba</name>
    <dbReference type="NCBI Taxonomy" id="2690964"/>
    <lineage>
        <taxon>Bacteria</taxon>
        <taxon>Bacillati</taxon>
        <taxon>Bacillota</taxon>
        <taxon>Bacilli</taxon>
        <taxon>Bacillales</taxon>
        <taxon>Thermoactinomycetaceae</taxon>
        <taxon>Shimazuella</taxon>
    </lineage>
</organism>
<feature type="domain" description="RNase III" evidence="5">
    <location>
        <begin position="24"/>
        <end position="121"/>
    </location>
</feature>
<evidence type="ECO:0000256" key="2">
    <source>
        <dbReference type="ARBA" id="ARBA00022759"/>
    </source>
</evidence>
<dbReference type="HAMAP" id="MF_01468">
    <property type="entry name" value="RNase_Mini_III"/>
    <property type="match status" value="1"/>
</dbReference>
<keyword evidence="2 4" id="KW-0255">Endonuclease</keyword>
<keyword evidence="4" id="KW-0460">Magnesium</keyword>
<gene>
    <name evidence="4" type="primary">mrnC</name>
    <name evidence="6" type="ORF">GSM42_12860</name>
</gene>
<dbReference type="RefSeq" id="WP_160801941.1">
    <property type="nucleotide sequence ID" value="NZ_WUUL01000008.1"/>
</dbReference>
<keyword evidence="7" id="KW-1185">Reference proteome</keyword>
<keyword evidence="4" id="KW-0699">rRNA-binding</keyword>
<evidence type="ECO:0000256" key="1">
    <source>
        <dbReference type="ARBA" id="ARBA00022722"/>
    </source>
</evidence>
<sequence>MREQHLFGTLGDLKRKPEELPPLTLAYIGDAVQELYVRHHLIAMGEVKPQKLQQNAVRYVSAAAQAHAIQAIMDKLTEEEVAVYKRGRNAKTTSISRRANVGLYRQGTGLETLIGYLYLMGQAERLDQIMKMLIELGPLEKENR</sequence>
<dbReference type="Proteomes" id="UP000430692">
    <property type="component" value="Unassembled WGS sequence"/>
</dbReference>
<evidence type="ECO:0000313" key="7">
    <source>
        <dbReference type="Proteomes" id="UP000430692"/>
    </source>
</evidence>
<dbReference type="InterPro" id="IPR008226">
    <property type="entry name" value="Mini3_fam"/>
</dbReference>
<proteinExistence type="inferred from homology"/>
<keyword evidence="1 4" id="KW-0540">Nuclease</keyword>
<dbReference type="GO" id="GO:0006364">
    <property type="term" value="P:rRNA processing"/>
    <property type="evidence" value="ECO:0007669"/>
    <property type="project" value="UniProtKB-UniRule"/>
</dbReference>
<comment type="subunit">
    <text evidence="4">Homodimer.</text>
</comment>
<keyword evidence="4" id="KW-0698">rRNA processing</keyword>
<dbReference type="GO" id="GO:0019843">
    <property type="term" value="F:rRNA binding"/>
    <property type="evidence" value="ECO:0007669"/>
    <property type="project" value="UniProtKB-UniRule"/>
</dbReference>
<comment type="similarity">
    <text evidence="4">Belongs to the MrnC RNase family.</text>
</comment>
<dbReference type="PANTHER" id="PTHR34276:SF1">
    <property type="entry name" value="MINI-RIBONUCLEASE 3"/>
    <property type="match status" value="1"/>
</dbReference>
<keyword evidence="4" id="KW-0694">RNA-binding</keyword>
<evidence type="ECO:0000259" key="5">
    <source>
        <dbReference type="Pfam" id="PF00636"/>
    </source>
</evidence>
<keyword evidence="4" id="KW-0963">Cytoplasm</keyword>
<comment type="function">
    <text evidence="4">Involved in correct processing of both the 5' and 3' ends of 23S rRNA precursor. Processes 30S rRNA precursor transcript even in absence of ribonuclease 3 (Rnc); Rnc processes 30S rRNA into smaller rRNA precursors.</text>
</comment>
<dbReference type="GO" id="GO:0004525">
    <property type="term" value="F:ribonuclease III activity"/>
    <property type="evidence" value="ECO:0007669"/>
    <property type="project" value="InterPro"/>
</dbReference>
<dbReference type="SUPFAM" id="SSF69065">
    <property type="entry name" value="RNase III domain-like"/>
    <property type="match status" value="1"/>
</dbReference>
<dbReference type="EC" id="3.1.26.-" evidence="4"/>
<evidence type="ECO:0000256" key="4">
    <source>
        <dbReference type="HAMAP-Rule" id="MF_01468"/>
    </source>
</evidence>
<dbReference type="AlphaFoldDB" id="A0A6I4VSN5"/>
<dbReference type="GO" id="GO:0005737">
    <property type="term" value="C:cytoplasm"/>
    <property type="evidence" value="ECO:0007669"/>
    <property type="project" value="UniProtKB-SubCell"/>
</dbReference>
<comment type="subcellular location">
    <subcellularLocation>
        <location evidence="4">Cytoplasm</location>
    </subcellularLocation>
</comment>
<feature type="active site" evidence="4">
    <location>
        <position position="30"/>
    </location>
</feature>
<dbReference type="InterPro" id="IPR036389">
    <property type="entry name" value="RNase_III_sf"/>
</dbReference>
<keyword evidence="3 4" id="KW-0378">Hydrolase</keyword>
<dbReference type="PANTHER" id="PTHR34276">
    <property type="entry name" value="MINI-RIBONUCLEASE 3"/>
    <property type="match status" value="1"/>
</dbReference>
<name>A0A6I4VSN5_9BACL</name>
<comment type="caution">
    <text evidence="6">The sequence shown here is derived from an EMBL/GenBank/DDBJ whole genome shotgun (WGS) entry which is preliminary data.</text>
</comment>
<accession>A0A6I4VSN5</accession>
<dbReference type="Pfam" id="PF00636">
    <property type="entry name" value="Ribonuclease_3"/>
    <property type="match status" value="1"/>
</dbReference>
<reference evidence="6 7" key="1">
    <citation type="submission" date="2019-12" db="EMBL/GenBank/DDBJ databases">
        <title>Whole-genome analyses of novel actinobacteria.</title>
        <authorList>
            <person name="Sahin N."/>
            <person name="Saygin H."/>
        </authorList>
    </citation>
    <scope>NUCLEOTIDE SEQUENCE [LARGE SCALE GENOMIC DNA]</scope>
    <source>
        <strain evidence="6 7">KC615</strain>
    </source>
</reference>
<keyword evidence="4" id="KW-0690">Ribosome biogenesis</keyword>
<dbReference type="InterPro" id="IPR000999">
    <property type="entry name" value="RNase_III_dom"/>
</dbReference>
<comment type="cofactor">
    <cofactor evidence="4">
        <name>Mg(2+)</name>
        <dbReference type="ChEBI" id="CHEBI:18420"/>
    </cofactor>
</comment>
<dbReference type="Gene3D" id="1.10.1520.10">
    <property type="entry name" value="Ribonuclease III domain"/>
    <property type="match status" value="1"/>
</dbReference>